<dbReference type="KEGG" id="cmv:CMUST_01315"/>
<evidence type="ECO:0008006" key="5">
    <source>
        <dbReference type="Google" id="ProtNLM"/>
    </source>
</evidence>
<protein>
    <recommendedName>
        <fullName evidence="5">Secreted protein</fullName>
    </recommendedName>
</protein>
<dbReference type="PATRIC" id="fig|571915.4.peg.269"/>
<accession>A0A0G3H0N0</accession>
<name>A0A0G3H0N0_9CORY</name>
<dbReference type="EMBL" id="CP011542">
    <property type="protein sequence ID" value="AKK04612.1"/>
    <property type="molecule type" value="Genomic_DNA"/>
</dbReference>
<feature type="region of interest" description="Disordered" evidence="1">
    <location>
        <begin position="21"/>
        <end position="89"/>
    </location>
</feature>
<dbReference type="AlphaFoldDB" id="A0A0G3H0N0"/>
<evidence type="ECO:0000313" key="4">
    <source>
        <dbReference type="Proteomes" id="UP000035199"/>
    </source>
</evidence>
<feature type="compositionally biased region" description="Low complexity" evidence="1">
    <location>
        <begin position="21"/>
        <end position="55"/>
    </location>
</feature>
<keyword evidence="2" id="KW-0732">Signal</keyword>
<dbReference type="RefSeq" id="WP_047260998.1">
    <property type="nucleotide sequence ID" value="NZ_CP011542.1"/>
</dbReference>
<feature type="signal peptide" evidence="2">
    <location>
        <begin position="1"/>
        <end position="21"/>
    </location>
</feature>
<evidence type="ECO:0000256" key="2">
    <source>
        <dbReference type="SAM" id="SignalP"/>
    </source>
</evidence>
<feature type="chain" id="PRO_5039097824" description="Secreted protein" evidence="2">
    <location>
        <begin position="22"/>
        <end position="189"/>
    </location>
</feature>
<reference evidence="4" key="2">
    <citation type="submission" date="2015-05" db="EMBL/GenBank/DDBJ databases">
        <title>Complete genome sequence of Corynebacterium mustelae DSM 45274, isolated from various tissues of a male ferret with lethal sepsis.</title>
        <authorList>
            <person name="Ruckert C."/>
            <person name="Albersmeier A."/>
            <person name="Winkler A."/>
            <person name="Tauch A."/>
        </authorList>
    </citation>
    <scope>NUCLEOTIDE SEQUENCE [LARGE SCALE GENOMIC DNA]</scope>
    <source>
        <strain evidence="4">DSM 45274</strain>
    </source>
</reference>
<dbReference type="OrthoDB" id="8117292at2"/>
<gene>
    <name evidence="3" type="ORF">CMUST_01315</name>
</gene>
<reference evidence="3 4" key="1">
    <citation type="journal article" date="2015" name="Genome Announc.">
        <title>Complete Genome Sequence of the Type Strain Corynebacterium mustelae DSM 45274, Isolated from Various Tissues of a Male Ferret with Lethal Sepsis.</title>
        <authorList>
            <person name="Ruckert C."/>
            <person name="Eimer J."/>
            <person name="Winkler A."/>
            <person name="Tauch A."/>
        </authorList>
    </citation>
    <scope>NUCLEOTIDE SEQUENCE [LARGE SCALE GENOMIC DNA]</scope>
    <source>
        <strain evidence="3 4">DSM 45274</strain>
    </source>
</reference>
<dbReference type="Proteomes" id="UP000035199">
    <property type="component" value="Chromosome"/>
</dbReference>
<evidence type="ECO:0000313" key="3">
    <source>
        <dbReference type="EMBL" id="AKK04612.1"/>
    </source>
</evidence>
<sequence>MKLKVALALTLSLSLSLTACSSEEPKDATATSNTATTTASNTTTTTSASETTSAEETPEVKVACEESTPGASPVKLTGATINASGTDQPEGTKTITWEYSGDVSTGSTSFGVITKRAARMLKFDAGQLVSNTYTQFGGNPVELDSDISLTEKKQQAIIPAEVAADFDEGWVADLSIDGTRVGTCYSDNY</sequence>
<evidence type="ECO:0000256" key="1">
    <source>
        <dbReference type="SAM" id="MobiDB-lite"/>
    </source>
</evidence>
<organism evidence="3 4">
    <name type="scientific">Corynebacterium mustelae</name>
    <dbReference type="NCBI Taxonomy" id="571915"/>
    <lineage>
        <taxon>Bacteria</taxon>
        <taxon>Bacillati</taxon>
        <taxon>Actinomycetota</taxon>
        <taxon>Actinomycetes</taxon>
        <taxon>Mycobacteriales</taxon>
        <taxon>Corynebacteriaceae</taxon>
        <taxon>Corynebacterium</taxon>
    </lineage>
</organism>
<keyword evidence="4" id="KW-1185">Reference proteome</keyword>
<proteinExistence type="predicted"/>
<feature type="compositionally biased region" description="Polar residues" evidence="1">
    <location>
        <begin position="79"/>
        <end position="89"/>
    </location>
</feature>
<dbReference type="PROSITE" id="PS51257">
    <property type="entry name" value="PROKAR_LIPOPROTEIN"/>
    <property type="match status" value="1"/>
</dbReference>